<evidence type="ECO:0000313" key="1">
    <source>
        <dbReference type="EMBL" id="GME32934.1"/>
    </source>
</evidence>
<name>A0ACB5SAM8_9PEZI</name>
<accession>A0ACB5SAM8</accession>
<comment type="caution">
    <text evidence="1">The sequence shown here is derived from an EMBL/GenBank/DDBJ whole genome shotgun (WGS) entry which is preliminary data.</text>
</comment>
<proteinExistence type="predicted"/>
<organism evidence="1 2">
    <name type="scientific">Neofusicoccum parvum</name>
    <dbReference type="NCBI Taxonomy" id="310453"/>
    <lineage>
        <taxon>Eukaryota</taxon>
        <taxon>Fungi</taxon>
        <taxon>Dikarya</taxon>
        <taxon>Ascomycota</taxon>
        <taxon>Pezizomycotina</taxon>
        <taxon>Dothideomycetes</taxon>
        <taxon>Dothideomycetes incertae sedis</taxon>
        <taxon>Botryosphaeriales</taxon>
        <taxon>Botryosphaeriaceae</taxon>
        <taxon>Neofusicoccum</taxon>
    </lineage>
</organism>
<dbReference type="EMBL" id="BSXG01000450">
    <property type="protein sequence ID" value="GME32934.1"/>
    <property type="molecule type" value="Genomic_DNA"/>
</dbReference>
<gene>
    <name evidence="1" type="primary">g2554</name>
    <name evidence="1" type="ORF">NpPPO83_00002554</name>
</gene>
<reference evidence="1" key="1">
    <citation type="submission" date="2024-09" db="EMBL/GenBank/DDBJ databases">
        <title>Draft Genome Sequences of Neofusicoccum parvum.</title>
        <authorList>
            <person name="Ashida A."/>
            <person name="Camagna M."/>
            <person name="Tanaka A."/>
            <person name="Takemoto D."/>
        </authorList>
    </citation>
    <scope>NUCLEOTIDE SEQUENCE</scope>
    <source>
        <strain evidence="1">PPO83</strain>
    </source>
</reference>
<evidence type="ECO:0000313" key="2">
    <source>
        <dbReference type="Proteomes" id="UP001165186"/>
    </source>
</evidence>
<sequence>MENITVGATTGGVVPGWSYYGLERQANNTAIFVAPNGLNKGWANEDGEDVAFVDSMISTIETSLCINQSQRFATGFSYGGSMTRTLACARASVFRAVSVLSGALLSGCDTSSDPIPYLGIHGTNDPLLSISRGRELRDEFVKNNGCTPKDAPEPANGTLSHVKTVYEGCSAGYPVWWIAYDGGHISAPHDGPPRDTDSGDSFAPPETWNFFSEFFE</sequence>
<protein>
    <submittedName>
        <fullName evidence="1">Cellulose-binding family ii protein</fullName>
    </submittedName>
</protein>
<dbReference type="Proteomes" id="UP001165186">
    <property type="component" value="Unassembled WGS sequence"/>
</dbReference>
<keyword evidence="2" id="KW-1185">Reference proteome</keyword>